<dbReference type="Pfam" id="PF03104">
    <property type="entry name" value="DNA_pol_B_exo1"/>
    <property type="match status" value="1"/>
</dbReference>
<reference evidence="27" key="1">
    <citation type="submission" date="2023-03" db="EMBL/GenBank/DDBJ databases">
        <title>Massive genome expansion in bonnet fungi (Mycena s.s.) driven by repeated elements and novel gene families across ecological guilds.</title>
        <authorList>
            <consortium name="Lawrence Berkeley National Laboratory"/>
            <person name="Harder C.B."/>
            <person name="Miyauchi S."/>
            <person name="Viragh M."/>
            <person name="Kuo A."/>
            <person name="Thoen E."/>
            <person name="Andreopoulos B."/>
            <person name="Lu D."/>
            <person name="Skrede I."/>
            <person name="Drula E."/>
            <person name="Henrissat B."/>
            <person name="Morin E."/>
            <person name="Kohler A."/>
            <person name="Barry K."/>
            <person name="LaButti K."/>
            <person name="Morin E."/>
            <person name="Salamov A."/>
            <person name="Lipzen A."/>
            <person name="Mereny Z."/>
            <person name="Hegedus B."/>
            <person name="Baldrian P."/>
            <person name="Stursova M."/>
            <person name="Weitz H."/>
            <person name="Taylor A."/>
            <person name="Grigoriev I.V."/>
            <person name="Nagy L.G."/>
            <person name="Martin F."/>
            <person name="Kauserud H."/>
        </authorList>
    </citation>
    <scope>NUCLEOTIDE SEQUENCE</scope>
    <source>
        <strain evidence="27">9144</strain>
    </source>
</reference>
<dbReference type="FunFam" id="1.10.132.60:FF:000007">
    <property type="entry name" value="DNA polymerase"/>
    <property type="match status" value="1"/>
</dbReference>
<dbReference type="SUPFAM" id="SSF56672">
    <property type="entry name" value="DNA/RNA polymerases"/>
    <property type="match status" value="1"/>
</dbReference>
<keyword evidence="4 20" id="KW-0004">4Fe-4S</keyword>
<dbReference type="CDD" id="cd05534">
    <property type="entry name" value="POLBc_zeta"/>
    <property type="match status" value="1"/>
</dbReference>
<keyword evidence="9" id="KW-0227">DNA damage</keyword>
<accession>A0AAD6YPT1</accession>
<dbReference type="InterPro" id="IPR006172">
    <property type="entry name" value="DNA-dir_DNA_pol_B"/>
</dbReference>
<keyword evidence="10 20" id="KW-0863">Zinc-finger</keyword>
<keyword evidence="17 20" id="KW-0539">Nucleus</keyword>
<keyword evidence="13 20" id="KW-0408">Iron</keyword>
<dbReference type="InterPro" id="IPR030559">
    <property type="entry name" value="PolZ_Rev3"/>
</dbReference>
<dbReference type="GO" id="GO:0003677">
    <property type="term" value="F:DNA binding"/>
    <property type="evidence" value="ECO:0007669"/>
    <property type="project" value="UniProtKB-KW"/>
</dbReference>
<evidence type="ECO:0000259" key="24">
    <source>
        <dbReference type="Pfam" id="PF14260"/>
    </source>
</evidence>
<feature type="domain" description="DNA polymerase zeta catalytic subunit N-terminal" evidence="26">
    <location>
        <begin position="5"/>
        <end position="50"/>
    </location>
</feature>
<evidence type="ECO:0000259" key="22">
    <source>
        <dbReference type="Pfam" id="PF00136"/>
    </source>
</evidence>
<evidence type="ECO:0000256" key="14">
    <source>
        <dbReference type="ARBA" id="ARBA00023014"/>
    </source>
</evidence>
<evidence type="ECO:0000259" key="23">
    <source>
        <dbReference type="Pfam" id="PF03104"/>
    </source>
</evidence>
<dbReference type="PANTHER" id="PTHR45812">
    <property type="entry name" value="DNA POLYMERASE ZETA CATALYTIC SUBUNIT"/>
    <property type="match status" value="1"/>
</dbReference>
<evidence type="ECO:0000256" key="21">
    <source>
        <dbReference type="SAM" id="MobiDB-lite"/>
    </source>
</evidence>
<feature type="region of interest" description="Disordered" evidence="21">
    <location>
        <begin position="258"/>
        <end position="280"/>
    </location>
</feature>
<keyword evidence="11 20" id="KW-0862">Zinc</keyword>
<comment type="subcellular location">
    <subcellularLocation>
        <location evidence="2 20">Nucleus</location>
    </subcellularLocation>
</comment>
<feature type="domain" description="DNA polymerase delta/zeta catalytic subunit N-terminal" evidence="25">
    <location>
        <begin position="51"/>
        <end position="131"/>
    </location>
</feature>
<evidence type="ECO:0000256" key="20">
    <source>
        <dbReference type="RuleBase" id="RU000442"/>
    </source>
</evidence>
<dbReference type="InterPro" id="IPR042087">
    <property type="entry name" value="DNA_pol_B_thumb"/>
</dbReference>
<dbReference type="EC" id="2.7.7.7" evidence="20"/>
<keyword evidence="6 20" id="KW-0548">Nucleotidyltransferase</keyword>
<dbReference type="PANTHER" id="PTHR45812:SF1">
    <property type="entry name" value="DNA POLYMERASE ZETA CATALYTIC SUBUNIT"/>
    <property type="match status" value="1"/>
</dbReference>
<evidence type="ECO:0000256" key="10">
    <source>
        <dbReference type="ARBA" id="ARBA00022771"/>
    </source>
</evidence>
<dbReference type="InterPro" id="IPR056435">
    <property type="entry name" value="DPOD/Z_N"/>
</dbReference>
<keyword evidence="7 20" id="KW-0235">DNA replication</keyword>
<dbReference type="GO" id="GO:0000166">
    <property type="term" value="F:nucleotide binding"/>
    <property type="evidence" value="ECO:0007669"/>
    <property type="project" value="InterPro"/>
</dbReference>
<keyword evidence="16" id="KW-0234">DNA repair</keyword>
<dbReference type="Gene3D" id="1.10.132.60">
    <property type="entry name" value="DNA polymerase family B, C-terminal domain"/>
    <property type="match status" value="1"/>
</dbReference>
<evidence type="ECO:0000256" key="9">
    <source>
        <dbReference type="ARBA" id="ARBA00022763"/>
    </source>
</evidence>
<organism evidence="27 28">
    <name type="scientific">Mycena pura</name>
    <dbReference type="NCBI Taxonomy" id="153505"/>
    <lineage>
        <taxon>Eukaryota</taxon>
        <taxon>Fungi</taxon>
        <taxon>Dikarya</taxon>
        <taxon>Basidiomycota</taxon>
        <taxon>Agaricomycotina</taxon>
        <taxon>Agaricomycetes</taxon>
        <taxon>Agaricomycetidae</taxon>
        <taxon>Agaricales</taxon>
        <taxon>Marasmiineae</taxon>
        <taxon>Mycenaceae</taxon>
        <taxon>Mycena</taxon>
    </lineage>
</organism>
<protein>
    <recommendedName>
        <fullName evidence="20">DNA polymerase</fullName>
        <ecNumber evidence="20">2.7.7.7</ecNumber>
    </recommendedName>
</protein>
<dbReference type="InterPro" id="IPR006133">
    <property type="entry name" value="DNA-dir_DNA_pol_B_exonuc"/>
</dbReference>
<keyword evidence="14 20" id="KW-0411">Iron-sulfur</keyword>
<dbReference type="Gene3D" id="3.30.420.10">
    <property type="entry name" value="Ribonuclease H-like superfamily/Ribonuclease H"/>
    <property type="match status" value="1"/>
</dbReference>
<dbReference type="GO" id="GO:0008270">
    <property type="term" value="F:zinc ion binding"/>
    <property type="evidence" value="ECO:0007669"/>
    <property type="project" value="UniProtKB-KW"/>
</dbReference>
<evidence type="ECO:0000256" key="18">
    <source>
        <dbReference type="ARBA" id="ARBA00049244"/>
    </source>
</evidence>
<keyword evidence="28" id="KW-1185">Reference proteome</keyword>
<feature type="domain" description="DNA-directed DNA polymerase family B exonuclease" evidence="23">
    <location>
        <begin position="704"/>
        <end position="866"/>
    </location>
</feature>
<evidence type="ECO:0000256" key="19">
    <source>
        <dbReference type="ARBA" id="ARBA00066055"/>
    </source>
</evidence>
<dbReference type="GO" id="GO:0006260">
    <property type="term" value="P:DNA replication"/>
    <property type="evidence" value="ECO:0007669"/>
    <property type="project" value="UniProtKB-KW"/>
</dbReference>
<keyword evidence="15 20" id="KW-0238">DNA-binding</keyword>
<dbReference type="Pfam" id="PF24055">
    <property type="entry name" value="POL3_N"/>
    <property type="match status" value="1"/>
</dbReference>
<keyword evidence="12 20" id="KW-0239">DNA-directed DNA polymerase</keyword>
<dbReference type="InterPro" id="IPR043502">
    <property type="entry name" value="DNA/RNA_pol_sf"/>
</dbReference>
<evidence type="ECO:0000256" key="4">
    <source>
        <dbReference type="ARBA" id="ARBA00022485"/>
    </source>
</evidence>
<evidence type="ECO:0000259" key="25">
    <source>
        <dbReference type="Pfam" id="PF24055"/>
    </source>
</evidence>
<comment type="caution">
    <text evidence="27">The sequence shown here is derived from an EMBL/GenBank/DDBJ whole genome shotgun (WGS) entry which is preliminary data.</text>
</comment>
<dbReference type="InterPro" id="IPR023211">
    <property type="entry name" value="DNA_pol_palm_dom_sf"/>
</dbReference>
<comment type="subunit">
    <text evidence="19">Forms DNA polymerase zeta with REV7.</text>
</comment>
<evidence type="ECO:0000259" key="26">
    <source>
        <dbReference type="Pfam" id="PF24065"/>
    </source>
</evidence>
<evidence type="ECO:0000256" key="15">
    <source>
        <dbReference type="ARBA" id="ARBA00023125"/>
    </source>
</evidence>
<dbReference type="Pfam" id="PF14260">
    <property type="entry name" value="zf-C4pol"/>
    <property type="match status" value="1"/>
</dbReference>
<dbReference type="Proteomes" id="UP001219525">
    <property type="component" value="Unassembled WGS sequence"/>
</dbReference>
<dbReference type="InterPro" id="IPR056447">
    <property type="entry name" value="REV3_N"/>
</dbReference>
<dbReference type="GO" id="GO:0042276">
    <property type="term" value="P:error-prone translesion synthesis"/>
    <property type="evidence" value="ECO:0007669"/>
    <property type="project" value="TreeGrafter"/>
</dbReference>
<dbReference type="Gene3D" id="3.30.342.10">
    <property type="entry name" value="DNA Polymerase, chain B, domain 1"/>
    <property type="match status" value="1"/>
</dbReference>
<dbReference type="CDD" id="cd05778">
    <property type="entry name" value="DNA_polB_zeta_exo"/>
    <property type="match status" value="1"/>
</dbReference>
<dbReference type="EMBL" id="JARJCW010000004">
    <property type="protein sequence ID" value="KAJ7225506.1"/>
    <property type="molecule type" value="Genomic_DNA"/>
</dbReference>
<dbReference type="Pfam" id="PF00136">
    <property type="entry name" value="DNA_pol_B"/>
    <property type="match status" value="1"/>
</dbReference>
<dbReference type="Pfam" id="PF24065">
    <property type="entry name" value="REV3_N"/>
    <property type="match status" value="1"/>
</dbReference>
<evidence type="ECO:0000256" key="3">
    <source>
        <dbReference type="ARBA" id="ARBA00005755"/>
    </source>
</evidence>
<dbReference type="GO" id="GO:0005634">
    <property type="term" value="C:nucleus"/>
    <property type="evidence" value="ECO:0007669"/>
    <property type="project" value="UniProtKB-SubCell"/>
</dbReference>
<dbReference type="SMART" id="SM00486">
    <property type="entry name" value="POLBc"/>
    <property type="match status" value="1"/>
</dbReference>
<evidence type="ECO:0000313" key="27">
    <source>
        <dbReference type="EMBL" id="KAJ7225506.1"/>
    </source>
</evidence>
<dbReference type="FunFam" id="1.10.287.690:FF:000002">
    <property type="entry name" value="DNA polymerase zeta"/>
    <property type="match status" value="1"/>
</dbReference>
<comment type="similarity">
    <text evidence="3 20">Belongs to the DNA polymerase type-B family.</text>
</comment>
<evidence type="ECO:0000256" key="17">
    <source>
        <dbReference type="ARBA" id="ARBA00023242"/>
    </source>
</evidence>
<dbReference type="InterPro" id="IPR025687">
    <property type="entry name" value="Znf-C4pol"/>
</dbReference>
<evidence type="ECO:0000256" key="11">
    <source>
        <dbReference type="ARBA" id="ARBA00022833"/>
    </source>
</evidence>
<comment type="catalytic activity">
    <reaction evidence="18 20">
        <text>DNA(n) + a 2'-deoxyribonucleoside 5'-triphosphate = DNA(n+1) + diphosphate</text>
        <dbReference type="Rhea" id="RHEA:22508"/>
        <dbReference type="Rhea" id="RHEA-COMP:17339"/>
        <dbReference type="Rhea" id="RHEA-COMP:17340"/>
        <dbReference type="ChEBI" id="CHEBI:33019"/>
        <dbReference type="ChEBI" id="CHEBI:61560"/>
        <dbReference type="ChEBI" id="CHEBI:173112"/>
        <dbReference type="EC" id="2.7.7.7"/>
    </reaction>
</comment>
<dbReference type="GO" id="GO:0051539">
    <property type="term" value="F:4 iron, 4 sulfur cluster binding"/>
    <property type="evidence" value="ECO:0007669"/>
    <property type="project" value="UniProtKB-KW"/>
</dbReference>
<keyword evidence="5 20" id="KW-0808">Transferase</keyword>
<dbReference type="InterPro" id="IPR006134">
    <property type="entry name" value="DNA-dir_DNA_pol_B_multi_dom"/>
</dbReference>
<dbReference type="GO" id="GO:0000724">
    <property type="term" value="P:double-strand break repair via homologous recombination"/>
    <property type="evidence" value="ECO:0007669"/>
    <property type="project" value="TreeGrafter"/>
</dbReference>
<dbReference type="InterPro" id="IPR036397">
    <property type="entry name" value="RNaseH_sf"/>
</dbReference>
<evidence type="ECO:0000256" key="2">
    <source>
        <dbReference type="ARBA" id="ARBA00004123"/>
    </source>
</evidence>
<dbReference type="GO" id="GO:0016035">
    <property type="term" value="C:zeta DNA polymerase complex"/>
    <property type="evidence" value="ECO:0007669"/>
    <property type="project" value="InterPro"/>
</dbReference>
<dbReference type="Gene3D" id="3.90.1600.10">
    <property type="entry name" value="Palm domain of DNA polymerase"/>
    <property type="match status" value="1"/>
</dbReference>
<feature type="domain" description="C4-type zinc-finger of DNA polymerase delta" evidence="24">
    <location>
        <begin position="1405"/>
        <end position="1474"/>
    </location>
</feature>
<name>A0AAD6YPT1_9AGAR</name>
<evidence type="ECO:0000256" key="6">
    <source>
        <dbReference type="ARBA" id="ARBA00022695"/>
    </source>
</evidence>
<feature type="domain" description="DNA-directed DNA polymerase family B multifunctional" evidence="22">
    <location>
        <begin position="930"/>
        <end position="1358"/>
    </location>
</feature>
<evidence type="ECO:0000256" key="8">
    <source>
        <dbReference type="ARBA" id="ARBA00022723"/>
    </source>
</evidence>
<evidence type="ECO:0000256" key="16">
    <source>
        <dbReference type="ARBA" id="ARBA00023204"/>
    </source>
</evidence>
<evidence type="ECO:0000256" key="7">
    <source>
        <dbReference type="ARBA" id="ARBA00022705"/>
    </source>
</evidence>
<keyword evidence="8 20" id="KW-0479">Metal-binding</keyword>
<gene>
    <name evidence="27" type="ORF">GGX14DRAFT_639250</name>
</gene>
<dbReference type="InterPro" id="IPR012337">
    <property type="entry name" value="RNaseH-like_sf"/>
</dbReference>
<dbReference type="PRINTS" id="PR00106">
    <property type="entry name" value="DNAPOLB"/>
</dbReference>
<evidence type="ECO:0000256" key="1">
    <source>
        <dbReference type="ARBA" id="ARBA00001966"/>
    </source>
</evidence>
<dbReference type="PROSITE" id="PS00116">
    <property type="entry name" value="DNA_POLYMERASE_B"/>
    <property type="match status" value="1"/>
</dbReference>
<dbReference type="Gene3D" id="1.10.287.690">
    <property type="entry name" value="Helix hairpin bin"/>
    <property type="match status" value="1"/>
</dbReference>
<sequence>MASVLQVQINQIDHYMAQPGQLDNSDLPKVPVIRIYGPSSTGKKCCVHVHQVYPYFFVEYDGKLRLHSVNRYISKLTHSLNHAIALSLKKDITTFKHQFIRAITLVKGIHFYGFHSSYSPFLKVYIVDPTVYNRVVTIMRSGTVMKTHYRVFESHLSFTLQFAADFGLYGCGWLNLSEAFQRGRDWEDDYDIHFQMSSHFCQTRMPLEVDVAAFHILNRLQVTARNLHHQLVIPVPPQPPEPLVLSVRELWEDERARRRARGLNPTPDMPVDPSESSRSARTEWVAEARWWDDIRKRIEREKELAVPLQAQKDWEKWVMTAFESVEALWEDSRRTWRPAMSVDPAAVDVDEQEHQNDELDIEVDDSFSADHLSQLVENEANWEMAVERDILLEGDAEDVDNVLQEEHEQPFQIDPEDTLEDKSRLANPSARVMPMRTSSAPELVLSSLLKECSSREPGKMQLIGSPPCSPRRLPLDSHISFASQLSNLPASNGEVGVDDRSVDSNTSPPLKKRRIDFAKDSTHSAYEISRRAMALNTLRLKIINPNRYIYAPEPPSITKLLETMDSHGIPRKIYRAPFYSNDNDVPERPREYGGLLFFPKGNNESLEYLDNWKEKDICPLLPCDAFAARYLQYSGGWEFSGHPPSVRQVKNWLASEPAPCKRSRRQLRSQVRLLIWAIEGPTQANIYGLKTMPAGGAVAVRETQRMTVMSLEVFAPSAKNPVPERDEIVAAFYSFRDVDSAVSSKMVIVNVPSICNPSFRKSEVELVPNELALLNHIVDAVLELDPDIIIGWEIQTASWGYLNERGQRTEMDIIELISRAHEPNNRPKGDDQWGMRHTSTFKVPGRHVLNLWRIMRVELTLNIYTFANVVFDVLGRRTPHYSHATLSEWYQDSVPGHTTTVLRYYANRCTMNLEILEDTEIVSKTASALSAFMFRIAKPESFVLLSPSRHDVGRQNAAEAMPLILEPQSAFYTSPVLVLDFQSLYPSIMIANNFCYSTFLGRVNEFQGRQKFGVTDLDLRPGLVENLRDHITVSPNGMMFVKPEVRAGLLGRMLAELLDTRVMIKQAMKGVKDDKALRKVLDARQLGLKYIANVTYGYTSATLSGRMPAVEIADRQAIMLINTTEKWGAEVVYGDTDSVFVHLPGKTKDQAFRIGYDISETITSRNPYPIKLKFEKVYLPCVLLAKKRYVGFKYESPDETEPGFDAKGIETVRRDGVLAQKKMTETCLKILFRTQNLTEIKDYCYRSWQKLLEGKASVQDFIFAKEVRMGTYRQADEFPFTGGPPPPGAVLAARQAITENAEPQYGERVPYVICRGPNARLVDRVFDPLELLNDCHLHLDADYYISRVLIPPLDRILSLAGADVRKWYIDMPKAKSLDIEVASPSKLRQKEMDDNIHEHFFNYQCLACAAPSDENICDKCYSNTESTMSGLLSKIQLGEKRLLDTSRICWSCTQTPLGEPIECVSLDCLWLYARKRAEERLDILAVLKKPAERLAWSAGQKREYIPHESQEGWNLES</sequence>
<evidence type="ECO:0000256" key="13">
    <source>
        <dbReference type="ARBA" id="ARBA00023004"/>
    </source>
</evidence>
<evidence type="ECO:0000256" key="5">
    <source>
        <dbReference type="ARBA" id="ARBA00022679"/>
    </source>
</evidence>
<proteinExistence type="inferred from homology"/>
<evidence type="ECO:0000256" key="12">
    <source>
        <dbReference type="ARBA" id="ARBA00022932"/>
    </source>
</evidence>
<dbReference type="InterPro" id="IPR017964">
    <property type="entry name" value="DNA-dir_DNA_pol_B_CS"/>
</dbReference>
<dbReference type="SUPFAM" id="SSF53098">
    <property type="entry name" value="Ribonuclease H-like"/>
    <property type="match status" value="1"/>
</dbReference>
<feature type="region of interest" description="Disordered" evidence="21">
    <location>
        <begin position="492"/>
        <end position="511"/>
    </location>
</feature>
<comment type="cofactor">
    <cofactor evidence="1 20">
        <name>[4Fe-4S] cluster</name>
        <dbReference type="ChEBI" id="CHEBI:49883"/>
    </cofactor>
</comment>
<dbReference type="GO" id="GO:0003887">
    <property type="term" value="F:DNA-directed DNA polymerase activity"/>
    <property type="evidence" value="ECO:0007669"/>
    <property type="project" value="UniProtKB-KW"/>
</dbReference>
<evidence type="ECO:0000313" key="28">
    <source>
        <dbReference type="Proteomes" id="UP001219525"/>
    </source>
</evidence>